<dbReference type="InterPro" id="IPR017896">
    <property type="entry name" value="4Fe4S_Fe-S-bd"/>
</dbReference>
<dbReference type="GO" id="GO:0005506">
    <property type="term" value="F:iron ion binding"/>
    <property type="evidence" value="ECO:0007669"/>
    <property type="project" value="UniProtKB-UniRule"/>
</dbReference>
<reference evidence="10 11" key="1">
    <citation type="submission" date="2019-10" db="EMBL/GenBank/DDBJ databases">
        <title>Whole genome shotgun sequence of Acrocarpospora macrocephala NBRC 16266.</title>
        <authorList>
            <person name="Ichikawa N."/>
            <person name="Kimura A."/>
            <person name="Kitahashi Y."/>
            <person name="Komaki H."/>
            <person name="Oguchi A."/>
        </authorList>
    </citation>
    <scope>NUCLEOTIDE SEQUENCE [LARGE SCALE GENOMIC DNA]</scope>
    <source>
        <strain evidence="10 11">NBRC 16266</strain>
    </source>
</reference>
<evidence type="ECO:0000256" key="3">
    <source>
        <dbReference type="ARBA" id="ARBA00022723"/>
    </source>
</evidence>
<evidence type="ECO:0000256" key="2">
    <source>
        <dbReference type="ARBA" id="ARBA00022448"/>
    </source>
</evidence>
<comment type="function">
    <text evidence="8">Ferredoxins are iron-sulfur proteins that transfer electrons in a wide variety of metabolic reactions.</text>
</comment>
<evidence type="ECO:0000256" key="8">
    <source>
        <dbReference type="RuleBase" id="RU368020"/>
    </source>
</evidence>
<dbReference type="EMBL" id="BLAE01000028">
    <property type="protein sequence ID" value="GES11283.1"/>
    <property type="molecule type" value="Genomic_DNA"/>
</dbReference>
<evidence type="ECO:0000256" key="4">
    <source>
        <dbReference type="ARBA" id="ARBA00022982"/>
    </source>
</evidence>
<dbReference type="GO" id="GO:0009055">
    <property type="term" value="F:electron transfer activity"/>
    <property type="evidence" value="ECO:0007669"/>
    <property type="project" value="UniProtKB-UniRule"/>
</dbReference>
<evidence type="ECO:0000256" key="7">
    <source>
        <dbReference type="ARBA" id="ARBA00023291"/>
    </source>
</evidence>
<comment type="cofactor">
    <cofactor evidence="1">
        <name>[3Fe-4S] cluster</name>
        <dbReference type="ChEBI" id="CHEBI:21137"/>
    </cofactor>
</comment>
<proteinExistence type="predicted"/>
<dbReference type="InterPro" id="IPR001080">
    <property type="entry name" value="3Fe4S_ferredoxin"/>
</dbReference>
<dbReference type="PRINTS" id="PR00352">
    <property type="entry name" value="3FE4SFRDOXIN"/>
</dbReference>
<keyword evidence="3 8" id="KW-0479">Metal-binding</keyword>
<dbReference type="AlphaFoldDB" id="A0A5M3WXL9"/>
<keyword evidence="5 8" id="KW-0408">Iron</keyword>
<sequence length="80" mass="8908">MKIVIDRGRCTGIGICESVAPDHFEVDEDGTLQLISLGISEDERPLLEEAVRSCPARALRLENRLENRMENRVETQGAGQ</sequence>
<evidence type="ECO:0000259" key="9">
    <source>
        <dbReference type="PROSITE" id="PS51379"/>
    </source>
</evidence>
<organism evidence="10 11">
    <name type="scientific">Acrocarpospora macrocephala</name>
    <dbReference type="NCBI Taxonomy" id="150177"/>
    <lineage>
        <taxon>Bacteria</taxon>
        <taxon>Bacillati</taxon>
        <taxon>Actinomycetota</taxon>
        <taxon>Actinomycetes</taxon>
        <taxon>Streptosporangiales</taxon>
        <taxon>Streptosporangiaceae</taxon>
        <taxon>Acrocarpospora</taxon>
    </lineage>
</organism>
<keyword evidence="7" id="KW-0003">3Fe-4S</keyword>
<evidence type="ECO:0000256" key="5">
    <source>
        <dbReference type="ARBA" id="ARBA00023004"/>
    </source>
</evidence>
<evidence type="ECO:0000313" key="10">
    <source>
        <dbReference type="EMBL" id="GES11283.1"/>
    </source>
</evidence>
<dbReference type="PANTHER" id="PTHR36923:SF3">
    <property type="entry name" value="FERREDOXIN"/>
    <property type="match status" value="1"/>
</dbReference>
<dbReference type="PANTHER" id="PTHR36923">
    <property type="entry name" value="FERREDOXIN"/>
    <property type="match status" value="1"/>
</dbReference>
<keyword evidence="2 8" id="KW-0813">Transport</keyword>
<keyword evidence="6 8" id="KW-0411">Iron-sulfur</keyword>
<evidence type="ECO:0000256" key="6">
    <source>
        <dbReference type="ARBA" id="ARBA00023014"/>
    </source>
</evidence>
<protein>
    <recommendedName>
        <fullName evidence="8">Ferredoxin</fullName>
    </recommendedName>
</protein>
<gene>
    <name evidence="10" type="ORF">Amac_048800</name>
</gene>
<dbReference type="InterPro" id="IPR051269">
    <property type="entry name" value="Fe-S_cluster_ET"/>
</dbReference>
<dbReference type="Gene3D" id="3.30.70.20">
    <property type="match status" value="1"/>
</dbReference>
<feature type="domain" description="4Fe-4S ferredoxin-type" evidence="9">
    <location>
        <begin position="1"/>
        <end position="29"/>
    </location>
</feature>
<dbReference type="OrthoDB" id="14703at2"/>
<name>A0A5M3WXL9_9ACTN</name>
<dbReference type="GO" id="GO:0051538">
    <property type="term" value="F:3 iron, 4 sulfur cluster binding"/>
    <property type="evidence" value="ECO:0007669"/>
    <property type="project" value="UniProtKB-KW"/>
</dbReference>
<dbReference type="Proteomes" id="UP000331127">
    <property type="component" value="Unassembled WGS sequence"/>
</dbReference>
<dbReference type="Pfam" id="PF13459">
    <property type="entry name" value="Fer4_15"/>
    <property type="match status" value="1"/>
</dbReference>
<dbReference type="SUPFAM" id="SSF54862">
    <property type="entry name" value="4Fe-4S ferredoxins"/>
    <property type="match status" value="1"/>
</dbReference>
<evidence type="ECO:0000256" key="1">
    <source>
        <dbReference type="ARBA" id="ARBA00001927"/>
    </source>
</evidence>
<keyword evidence="11" id="KW-1185">Reference proteome</keyword>
<dbReference type="PROSITE" id="PS51379">
    <property type="entry name" value="4FE4S_FER_2"/>
    <property type="match status" value="1"/>
</dbReference>
<comment type="caution">
    <text evidence="10">The sequence shown here is derived from an EMBL/GenBank/DDBJ whole genome shotgun (WGS) entry which is preliminary data.</text>
</comment>
<evidence type="ECO:0000313" key="11">
    <source>
        <dbReference type="Proteomes" id="UP000331127"/>
    </source>
</evidence>
<dbReference type="RefSeq" id="WP_155356655.1">
    <property type="nucleotide sequence ID" value="NZ_BAAAHL010000011.1"/>
</dbReference>
<accession>A0A5M3WXL9</accession>
<keyword evidence="4 8" id="KW-0249">Electron transport</keyword>